<dbReference type="InterPro" id="IPR018201">
    <property type="entry name" value="Ketoacyl_synth_AS"/>
</dbReference>
<dbReference type="InterPro" id="IPR001227">
    <property type="entry name" value="Ac_transferase_dom_sf"/>
</dbReference>
<feature type="domain" description="Carrier" evidence="9">
    <location>
        <begin position="3171"/>
        <end position="3247"/>
    </location>
</feature>
<dbReference type="FunFam" id="3.40.47.10:FF:000019">
    <property type="entry name" value="Polyketide synthase type I"/>
    <property type="match status" value="2"/>
</dbReference>
<dbReference type="SUPFAM" id="SSF55048">
    <property type="entry name" value="Probable ACP-binding domain of malonyl-CoA ACP transacylase"/>
    <property type="match status" value="2"/>
</dbReference>
<dbReference type="GO" id="GO:0031177">
    <property type="term" value="F:phosphopantetheine binding"/>
    <property type="evidence" value="ECO:0007669"/>
    <property type="project" value="InterPro"/>
</dbReference>
<dbReference type="InterPro" id="IPR050091">
    <property type="entry name" value="PKS_NRPS_Biosynth_Enz"/>
</dbReference>
<dbReference type="InterPro" id="IPR016036">
    <property type="entry name" value="Malonyl_transacylase_ACP-bd"/>
</dbReference>
<keyword evidence="7" id="KW-0012">Acyltransferase</keyword>
<keyword evidence="4" id="KW-0808">Transferase</keyword>
<dbReference type="SUPFAM" id="SSF51735">
    <property type="entry name" value="NAD(P)-binding Rossmann-fold domains"/>
    <property type="match status" value="5"/>
</dbReference>
<sequence>MNNEDKLRDYLKRATTDLRTARRRIAEMEQRDQEPVAIVGMACRYPGGVRSPEDMWRLITDVTEPGDGAVRGGDGAVRSEDRATGSGAGATAITPFPEDRGWDTDALYDPELSTPGTSYVREGGFLHDAAEFDAEFFGISPREALAMDPQQRLLLETSWEVLERAGIDPSSVAGSDGGVFMGAGHPGYGVFGRTAPEIIEGYGMTGKAASVISGRVSYTLGLEGPAVTVDTACSSSLVALHLAVQALRKGECSFALAGGVTVMPTPELFVEFSRQQGLAADGRCKSFAAAADGTGWSEGVGVLLVERLSDARRNGHQVLAVVRGSAVNQDGASNGLTAPNGPSQERVIRQALADARLGVGDVDAVEAHGTGTRLGDPIEAHALLATYGQRAPGADPLRLGSLKSNIGHTQAAAGVGGVIKMVLAMRHALLPRTLHVDAPTPHVDWTSGAVELLTEDRDWPRTDAPRRAAVSSFGVSGTNAHVILEEPPTDAAPDEAGATAPDAEATTPAPGTHTAGPVPWPVSGKNPVALRAQAGRLRAYLADRPEVDARDVALSLATTRAHLEHRAVVVADDRAGLLDGLTALAQGRPTPHVTTGETTGGARNQVFVFPGQGAQWVGMARELMASAPVFAESMARCGEALAPFVDWDFATEVDGSLERVDVVQPVSWAMMVSLAELWRSYGVEPTAVVGHSQGEIAAAVVAGALSLEDGARVVALRSKVIGERLAGKGGMVSLGLSRSEAEERIAPYGARIAVAAVNGAASTVVAGEPAALDQLTAGCEVDEVRAKRIPVDYASHTPQVESIRDELLRVLSEVAPRSAEVPFYSTVEAEPVDTAGLDAAYWVRNLRQEVRFGPAVERLIADGFGVFVECAAHPVLSMSVQETAGADASVTTVGSLRRDDGGLERYVASLAEAHVAGVRVDWTPLLAGARSVELPTYAFQRERYWLDATDAEATAHAAALPRDEVEERFWAAVEREDLEELAATLGVESGPDGLGSVLPALATWRRQRRERSLIDSWRYRVTWQPLATPGTPVPSGTWLLVLPAAGTGDARAEPAPGAADAAYAWPEGSRGGWTTGAAHALERAGARVVTLTVDPATTDRAALADALRAACADVTDLAGVLALTAVDERPLPGHTALTRGHAATLRLVQALGDGGFDAPLWCATESAMVTDERERVRGAAQAQVWGLGRVVALEQSRTWGGLVDLPAAVDERAQTALAACLTGIDGEDQLAVRPGGVRARRLVRAAASAPERAEVGWAPRGTTLVTGGTGALGAHVARWLARDGAEHLLLVSRRGADAPGAAELERELTGLGARVTLAACDIAERDDLAALLAHVPAEHPLTSVVHTAAVLDDGMVDGLTDARVERVLRVKARGAENLHELTRDLDLSAFVLFSSFTAVLGTPGLGNYAPGNAHLDALAEVRRAQGLPATAVAWGTWAGSGMAEGEVGERARRHGVFAMDPEAATAALQGALDAGETNAVVIDMRWDRFAVVFTTERPSRLLEGVPEARAALAALASAATAPAVEADGAPGGLAARVAALPRADAERELTDLVRADAAAVLGHGTPAAVEPGRAFRQIGFDSLTAVELRNRLITRTGLKLPATLVFDYPNPAALAAHLAAELAGEQAPGALPAPGARTGAGARTGSGSGSGSGADDDPIVIVGMACRFPGGISSPDDLWDLVAAGGDAISPLPGGRGWDVEGLYDPDPDAPGRTYVREGGFLHEAAEFDAEFFGISPREALAMDPQQRLLLETSWEALERAGIDPGTLRGTHTGVFTGLTHYAYGDGAGDGAEGYRMTGNTASVASGRIAYTLGLEGPAVTLDTACSSSLVALHLAAQALRNGECALALAGGVTVMSTPAAFTEFSRQRGLSADGRCRAFAAEADGFGLAEGVGVLLVERLSDARRNGHRVLAVVRGSAINQDGASNGLTAPNGPSQQRVIRQALANAGLDAHEVDAVEAHGTGTTLGDPIEAQALLATYGRGRDAEQPLWLGSVKSNIGHAQAAAGAAGVIKMVQALRHGLLPKTLHVAQATPEVDWSAGAVALLTDHTDWPATDRPRRAAVSSFGLSGTNAHVVLEQAPDTPAAPAPAPALVPAPEGTPLPWLLSAKSPAALRGQAERLRAALAARPDLAAADVAHSLATERAHFAHRAAVIGTDRATLTAGLIALAHHQPAPRLVQGQATAHGKTTFVFPGQGAQWVGMARELMASAPVFAESMARCGEALVPFVDWDFATEVGGSLERVDVVQPVSWAVMVSLAELWRSYGVEPAAVVGHSQGEIAAAVVAGALSLEDGARVVALRSKVIGERLAGKGGMVSLGLPRAEAEERIAPYGARIAVAAVNGAASTVVAGEPAALDELMAGCEADEVRAKRIPVDYASHTPQVESIRDELLRVLDGVAPRTAEIPLYSTVEAESVDTAGLDAAYWVRNLRQEVRFGPAVERLIADGFGVFVECAAHPVLSMSVQETAGADASVTTVGSLRRDDGGLERYVASLAEAHVAGVRVDWTPLLAGARSVELPTYAFQRRHYWLESQVVDGAATGAPQDGVEERFWAAVEREDLAELTATLGADGGQEELGAVLPALSAWRRQRRERSVIDSWRYRAAWRHQAELAKLPDTLAGTWLVVLPAPYAAGPLAAGVLRAMGERGAEPLRLVVDAADAQREKLAARIAEAAGDAAELAGVVSLWALDEAPHPEHAGTSAGAVGTLALLQALGDLTTGRGATNGATDGAADGATDGAADAADGAGRAGGLGAGARLWCVTRGAVAATATDRSVSALQAQVWGLGRVAALEQPRLWGGLVDLPATADGAAATGVTATGDAVAGDAAVDEKTLRLLCAVLAGDGAGEDQLALRAAGPLARRMVRAPLADRSAPRAWQPRGTVLVTGGTGGIGGHLARWLANRGAEHLVLTSRKGRNAVGAAELEADLRGRGARVTIAACDVSDRDALTTLVDGLARDCSPVRAVVHTAAHIELGTIAETTAERYAEVCRAKTLGADHLDALFATDTLDAFVLFSSIAGFWGSGEHGAYAAANAHLDALAEDRRARGLPGTAVSWGIWDAANDWDERNTELRTLKNERSSRHGLPLLDKDLAFTALRQVLDHDETFVAVADVEWDRFVPLFTMARPSRLIDEVPEARRALAGAESADGADGAADADATPLLAGLAGRSRGEQDHTLQELVRTQAAAVLGHADGGAAIDAHRAFRELGFDSLTAVELRNRLGAATGLKLPATLVFDFPTPLALARRLRAELLPEDADGDGAARPVLGELDRLEETLTGLAADGATHDTIAKRLQDLLWKWTEAAPGATARPAPAAVPDHEATHVASATADEMFALIDRELGTT</sequence>
<dbReference type="GO" id="GO:0004312">
    <property type="term" value="F:fatty acid synthase activity"/>
    <property type="evidence" value="ECO:0007669"/>
    <property type="project" value="TreeGrafter"/>
</dbReference>
<dbReference type="InterPro" id="IPR036736">
    <property type="entry name" value="ACP-like_sf"/>
</dbReference>
<evidence type="ECO:0000256" key="1">
    <source>
        <dbReference type="ARBA" id="ARBA00001957"/>
    </source>
</evidence>
<evidence type="ECO:0000259" key="10">
    <source>
        <dbReference type="PROSITE" id="PS52004"/>
    </source>
</evidence>
<feature type="region of interest" description="Disordered" evidence="8">
    <location>
        <begin position="66"/>
        <end position="96"/>
    </location>
</feature>
<proteinExistence type="predicted"/>
<dbReference type="GO" id="GO:0006633">
    <property type="term" value="P:fatty acid biosynthetic process"/>
    <property type="evidence" value="ECO:0007669"/>
    <property type="project" value="InterPro"/>
</dbReference>
<gene>
    <name evidence="11" type="ORF">HUT08_25915</name>
</gene>
<dbReference type="PROSITE" id="PS00012">
    <property type="entry name" value="PHOSPHOPANTETHEINE"/>
    <property type="match status" value="2"/>
</dbReference>
<comment type="cofactor">
    <cofactor evidence="1">
        <name>pantetheine 4'-phosphate</name>
        <dbReference type="ChEBI" id="CHEBI:47942"/>
    </cofactor>
</comment>
<feature type="region of interest" description="Disordered" evidence="8">
    <location>
        <begin position="1629"/>
        <end position="1655"/>
    </location>
</feature>
<dbReference type="Pfam" id="PF00109">
    <property type="entry name" value="ketoacyl-synt"/>
    <property type="match status" value="3"/>
</dbReference>
<dbReference type="SUPFAM" id="SSF52151">
    <property type="entry name" value="FabD/lysophospholipase-like"/>
    <property type="match status" value="2"/>
</dbReference>
<dbReference type="SMART" id="SM00823">
    <property type="entry name" value="PKS_PP"/>
    <property type="match status" value="2"/>
</dbReference>
<dbReference type="Gene3D" id="3.40.47.10">
    <property type="match status" value="2"/>
</dbReference>
<dbReference type="PROSITE" id="PS52004">
    <property type="entry name" value="KS3_2"/>
    <property type="match status" value="2"/>
</dbReference>
<dbReference type="FunFam" id="3.40.366.10:FF:000002">
    <property type="entry name" value="Probable polyketide synthase 2"/>
    <property type="match status" value="2"/>
</dbReference>
<reference evidence="11 12" key="1">
    <citation type="submission" date="2020-06" db="EMBL/GenBank/DDBJ databases">
        <title>Genome mining for natural products.</title>
        <authorList>
            <person name="Zhang B."/>
            <person name="Shi J."/>
            <person name="Ge H."/>
        </authorList>
    </citation>
    <scope>NUCLEOTIDE SEQUENCE [LARGE SCALE GENOMIC DNA]</scope>
    <source>
        <strain evidence="11 12">NA00687</strain>
    </source>
</reference>
<evidence type="ECO:0000256" key="2">
    <source>
        <dbReference type="ARBA" id="ARBA00022450"/>
    </source>
</evidence>
<evidence type="ECO:0000256" key="7">
    <source>
        <dbReference type="ARBA" id="ARBA00023315"/>
    </source>
</evidence>
<protein>
    <submittedName>
        <fullName evidence="11">SDR family NAD(P)-dependent oxidoreductase</fullName>
    </submittedName>
</protein>
<dbReference type="InterPro" id="IPR013968">
    <property type="entry name" value="PKS_KR"/>
</dbReference>
<dbReference type="InterPro" id="IPR020841">
    <property type="entry name" value="PKS_Beta-ketoAc_synthase_dom"/>
</dbReference>
<dbReference type="InterPro" id="IPR014043">
    <property type="entry name" value="Acyl_transferase_dom"/>
</dbReference>
<dbReference type="Pfam" id="PF18369">
    <property type="entry name" value="PKS_DE"/>
    <property type="match status" value="2"/>
</dbReference>
<dbReference type="Pfam" id="PF16197">
    <property type="entry name" value="KAsynt_C_assoc"/>
    <property type="match status" value="2"/>
</dbReference>
<feature type="domain" description="Ketosynthase family 3 (KS3)" evidence="10">
    <location>
        <begin position="1656"/>
        <end position="2079"/>
    </location>
</feature>
<dbReference type="SUPFAM" id="SSF101173">
    <property type="entry name" value="Docking domain B of the erythromycin polyketide synthase (DEBS)"/>
    <property type="match status" value="1"/>
</dbReference>
<dbReference type="InterPro" id="IPR041618">
    <property type="entry name" value="PKS_DE"/>
</dbReference>
<dbReference type="SUPFAM" id="SSF47336">
    <property type="entry name" value="ACP-like"/>
    <property type="match status" value="2"/>
</dbReference>
<feature type="region of interest" description="Disordered" evidence="8">
    <location>
        <begin position="487"/>
        <end position="524"/>
    </location>
</feature>
<evidence type="ECO:0000313" key="11">
    <source>
        <dbReference type="EMBL" id="QKW52398.1"/>
    </source>
</evidence>
<dbReference type="Pfam" id="PF02801">
    <property type="entry name" value="Ketoacyl-synt_C"/>
    <property type="match status" value="2"/>
</dbReference>
<feature type="compositionally biased region" description="Low complexity" evidence="8">
    <location>
        <begin position="1629"/>
        <end position="1641"/>
    </location>
</feature>
<evidence type="ECO:0000259" key="9">
    <source>
        <dbReference type="PROSITE" id="PS50075"/>
    </source>
</evidence>
<dbReference type="PANTHER" id="PTHR43775">
    <property type="entry name" value="FATTY ACID SYNTHASE"/>
    <property type="match status" value="1"/>
</dbReference>
<dbReference type="InterPro" id="IPR036291">
    <property type="entry name" value="NAD(P)-bd_dom_sf"/>
</dbReference>
<dbReference type="InterPro" id="IPR006162">
    <property type="entry name" value="Ppantetheine_attach_site"/>
</dbReference>
<dbReference type="NCBIfam" id="NF045894">
    <property type="entry name" value="PKS_plus_SDR"/>
    <property type="match status" value="2"/>
</dbReference>
<dbReference type="Pfam" id="PF08659">
    <property type="entry name" value="KR"/>
    <property type="match status" value="2"/>
</dbReference>
<feature type="domain" description="Ketosynthase family 3 (KS3)" evidence="10">
    <location>
        <begin position="33"/>
        <end position="486"/>
    </location>
</feature>
<dbReference type="SMART" id="SM00827">
    <property type="entry name" value="PKS_AT"/>
    <property type="match status" value="2"/>
</dbReference>
<dbReference type="PROSITE" id="PS50075">
    <property type="entry name" value="CARRIER"/>
    <property type="match status" value="2"/>
</dbReference>
<evidence type="ECO:0000256" key="3">
    <source>
        <dbReference type="ARBA" id="ARBA00022553"/>
    </source>
</evidence>
<dbReference type="Gene3D" id="3.40.50.720">
    <property type="entry name" value="NAD(P)-binding Rossmann-like Domain"/>
    <property type="match status" value="2"/>
</dbReference>
<dbReference type="SMART" id="SM00822">
    <property type="entry name" value="PKS_KR"/>
    <property type="match status" value="2"/>
</dbReference>
<dbReference type="CDD" id="cd08952">
    <property type="entry name" value="KR_1_SDR_x"/>
    <property type="match status" value="2"/>
</dbReference>
<dbReference type="Pfam" id="PF08990">
    <property type="entry name" value="Docking"/>
    <property type="match status" value="1"/>
</dbReference>
<keyword evidence="2" id="KW-0596">Phosphopantetheine</keyword>
<dbReference type="InterPro" id="IPR009081">
    <property type="entry name" value="PP-bd_ACP"/>
</dbReference>
<dbReference type="PROSITE" id="PS00606">
    <property type="entry name" value="KS3_1"/>
    <property type="match status" value="2"/>
</dbReference>
<feature type="domain" description="Carrier" evidence="9">
    <location>
        <begin position="1544"/>
        <end position="1622"/>
    </location>
</feature>
<dbReference type="InterPro" id="IPR016039">
    <property type="entry name" value="Thiolase-like"/>
</dbReference>
<dbReference type="InterPro" id="IPR016035">
    <property type="entry name" value="Acyl_Trfase/lysoPLipase"/>
</dbReference>
<keyword evidence="5" id="KW-0045">Antibiotic biosynthesis</keyword>
<dbReference type="InterPro" id="IPR014030">
    <property type="entry name" value="Ketoacyl_synth_N"/>
</dbReference>
<keyword evidence="6" id="KW-0511">Multifunctional enzyme</keyword>
<dbReference type="SMART" id="SM01294">
    <property type="entry name" value="PKS_PP_betabranch"/>
    <property type="match status" value="2"/>
</dbReference>
<dbReference type="CDD" id="cd00833">
    <property type="entry name" value="PKS"/>
    <property type="match status" value="2"/>
</dbReference>
<dbReference type="InterPro" id="IPR057326">
    <property type="entry name" value="KR_dom"/>
</dbReference>
<dbReference type="GO" id="GO:0033068">
    <property type="term" value="P:macrolide biosynthetic process"/>
    <property type="evidence" value="ECO:0007669"/>
    <property type="project" value="UniProtKB-ARBA"/>
</dbReference>
<dbReference type="Gene3D" id="3.40.366.10">
    <property type="entry name" value="Malonyl-Coenzyme A Acyl Carrier Protein, domain 2"/>
    <property type="match status" value="2"/>
</dbReference>
<evidence type="ECO:0000256" key="4">
    <source>
        <dbReference type="ARBA" id="ARBA00022679"/>
    </source>
</evidence>
<dbReference type="PANTHER" id="PTHR43775:SF51">
    <property type="entry name" value="INACTIVE PHENOLPHTHIOCEROL SYNTHESIS POLYKETIDE SYNTHASE TYPE I PKS1-RELATED"/>
    <property type="match status" value="1"/>
</dbReference>
<dbReference type="Pfam" id="PF00550">
    <property type="entry name" value="PP-binding"/>
    <property type="match status" value="2"/>
</dbReference>
<dbReference type="InterPro" id="IPR014031">
    <property type="entry name" value="Ketoacyl_synth_C"/>
</dbReference>
<dbReference type="Gene3D" id="3.30.70.3290">
    <property type="match status" value="2"/>
</dbReference>
<dbReference type="Gene3D" id="6.10.140.1830">
    <property type="match status" value="2"/>
</dbReference>
<accession>A0A7H8NFA1</accession>
<evidence type="ECO:0000313" key="12">
    <source>
        <dbReference type="Proteomes" id="UP000509303"/>
    </source>
</evidence>
<keyword evidence="12" id="KW-1185">Reference proteome</keyword>
<dbReference type="EMBL" id="CP054929">
    <property type="protein sequence ID" value="QKW52398.1"/>
    <property type="molecule type" value="Genomic_DNA"/>
</dbReference>
<dbReference type="Pfam" id="PF00698">
    <property type="entry name" value="Acyl_transf_1"/>
    <property type="match status" value="2"/>
</dbReference>
<organism evidence="11 12">
    <name type="scientific">Streptomyces buecherae</name>
    <dbReference type="NCBI Taxonomy" id="2763006"/>
    <lineage>
        <taxon>Bacteria</taxon>
        <taxon>Bacillati</taxon>
        <taxon>Actinomycetota</taxon>
        <taxon>Actinomycetes</taxon>
        <taxon>Kitasatosporales</taxon>
        <taxon>Streptomycetaceae</taxon>
        <taxon>Streptomyces</taxon>
    </lineage>
</organism>
<evidence type="ECO:0000256" key="8">
    <source>
        <dbReference type="SAM" id="MobiDB-lite"/>
    </source>
</evidence>
<dbReference type="SMART" id="SM00825">
    <property type="entry name" value="PKS_KS"/>
    <property type="match status" value="2"/>
</dbReference>
<dbReference type="Proteomes" id="UP000509303">
    <property type="component" value="Chromosome"/>
</dbReference>
<evidence type="ECO:0000256" key="6">
    <source>
        <dbReference type="ARBA" id="ARBA00023268"/>
    </source>
</evidence>
<dbReference type="RefSeq" id="WP_176164102.1">
    <property type="nucleotide sequence ID" value="NZ_CP054929.1"/>
</dbReference>
<evidence type="ECO:0000256" key="5">
    <source>
        <dbReference type="ARBA" id="ARBA00023194"/>
    </source>
</evidence>
<feature type="compositionally biased region" description="Gly residues" evidence="8">
    <location>
        <begin position="1642"/>
        <end position="1652"/>
    </location>
</feature>
<dbReference type="FunFam" id="1.10.1200.10:FF:000007">
    <property type="entry name" value="Probable polyketide synthase pks17"/>
    <property type="match status" value="2"/>
</dbReference>
<dbReference type="GO" id="GO:0004315">
    <property type="term" value="F:3-oxoacyl-[acyl-carrier-protein] synthase activity"/>
    <property type="evidence" value="ECO:0007669"/>
    <property type="project" value="InterPro"/>
</dbReference>
<dbReference type="InterPro" id="IPR036299">
    <property type="entry name" value="Polyketide_synth_docking_sf"/>
</dbReference>
<dbReference type="InterPro" id="IPR020806">
    <property type="entry name" value="PKS_PP-bd"/>
</dbReference>
<dbReference type="SUPFAM" id="SSF53901">
    <property type="entry name" value="Thiolase-like"/>
    <property type="match status" value="2"/>
</dbReference>
<feature type="compositionally biased region" description="Low complexity" evidence="8">
    <location>
        <begin position="487"/>
        <end position="517"/>
    </location>
</feature>
<keyword evidence="3" id="KW-0597">Phosphoprotein</keyword>
<dbReference type="InterPro" id="IPR015083">
    <property type="entry name" value="NorB/c/GfsB-D-like_docking"/>
</dbReference>
<name>A0A7H8NFA1_9ACTN</name>
<dbReference type="InterPro" id="IPR032821">
    <property type="entry name" value="PKS_assoc"/>
</dbReference>
<dbReference type="Gene3D" id="1.10.1200.10">
    <property type="entry name" value="ACP-like"/>
    <property type="match status" value="2"/>
</dbReference>